<sequence>MLTKYEWCIVPDTTLLSQSEPNKWLHLSSEIQSSRFSSMDFPQTMVKLVHKNCTFFRCKSGCTRWREAVYERYPSLRPRSTYGTMAAWG</sequence>
<dbReference type="AlphaFoldDB" id="A0A4Y7SPD7"/>
<keyword evidence="2" id="KW-1185">Reference proteome</keyword>
<dbReference type="EMBL" id="QPFP01000075">
    <property type="protein sequence ID" value="TEB23642.1"/>
    <property type="molecule type" value="Genomic_DNA"/>
</dbReference>
<gene>
    <name evidence="1" type="ORF">FA13DRAFT_1739818</name>
</gene>
<proteinExistence type="predicted"/>
<organism evidence="1 2">
    <name type="scientific">Coprinellus micaceus</name>
    <name type="common">Glistening ink-cap mushroom</name>
    <name type="synonym">Coprinus micaceus</name>
    <dbReference type="NCBI Taxonomy" id="71717"/>
    <lineage>
        <taxon>Eukaryota</taxon>
        <taxon>Fungi</taxon>
        <taxon>Dikarya</taxon>
        <taxon>Basidiomycota</taxon>
        <taxon>Agaricomycotina</taxon>
        <taxon>Agaricomycetes</taxon>
        <taxon>Agaricomycetidae</taxon>
        <taxon>Agaricales</taxon>
        <taxon>Agaricineae</taxon>
        <taxon>Psathyrellaceae</taxon>
        <taxon>Coprinellus</taxon>
    </lineage>
</organism>
<evidence type="ECO:0000313" key="2">
    <source>
        <dbReference type="Proteomes" id="UP000298030"/>
    </source>
</evidence>
<name>A0A4Y7SPD7_COPMI</name>
<accession>A0A4Y7SPD7</accession>
<reference evidence="1 2" key="1">
    <citation type="journal article" date="2019" name="Nat. Ecol. Evol.">
        <title>Megaphylogeny resolves global patterns of mushroom evolution.</title>
        <authorList>
            <person name="Varga T."/>
            <person name="Krizsan K."/>
            <person name="Foldi C."/>
            <person name="Dima B."/>
            <person name="Sanchez-Garcia M."/>
            <person name="Sanchez-Ramirez S."/>
            <person name="Szollosi G.J."/>
            <person name="Szarkandi J.G."/>
            <person name="Papp V."/>
            <person name="Albert L."/>
            <person name="Andreopoulos W."/>
            <person name="Angelini C."/>
            <person name="Antonin V."/>
            <person name="Barry K.W."/>
            <person name="Bougher N.L."/>
            <person name="Buchanan P."/>
            <person name="Buyck B."/>
            <person name="Bense V."/>
            <person name="Catcheside P."/>
            <person name="Chovatia M."/>
            <person name="Cooper J."/>
            <person name="Damon W."/>
            <person name="Desjardin D."/>
            <person name="Finy P."/>
            <person name="Geml J."/>
            <person name="Haridas S."/>
            <person name="Hughes K."/>
            <person name="Justo A."/>
            <person name="Karasinski D."/>
            <person name="Kautmanova I."/>
            <person name="Kiss B."/>
            <person name="Kocsube S."/>
            <person name="Kotiranta H."/>
            <person name="LaButti K.M."/>
            <person name="Lechner B.E."/>
            <person name="Liimatainen K."/>
            <person name="Lipzen A."/>
            <person name="Lukacs Z."/>
            <person name="Mihaltcheva S."/>
            <person name="Morgado L.N."/>
            <person name="Niskanen T."/>
            <person name="Noordeloos M.E."/>
            <person name="Ohm R.A."/>
            <person name="Ortiz-Santana B."/>
            <person name="Ovrebo C."/>
            <person name="Racz N."/>
            <person name="Riley R."/>
            <person name="Savchenko A."/>
            <person name="Shiryaev A."/>
            <person name="Soop K."/>
            <person name="Spirin V."/>
            <person name="Szebenyi C."/>
            <person name="Tomsovsky M."/>
            <person name="Tulloss R.E."/>
            <person name="Uehling J."/>
            <person name="Grigoriev I.V."/>
            <person name="Vagvolgyi C."/>
            <person name="Papp T."/>
            <person name="Martin F.M."/>
            <person name="Miettinen O."/>
            <person name="Hibbett D.S."/>
            <person name="Nagy L.G."/>
        </authorList>
    </citation>
    <scope>NUCLEOTIDE SEQUENCE [LARGE SCALE GENOMIC DNA]</scope>
    <source>
        <strain evidence="1 2">FP101781</strain>
    </source>
</reference>
<comment type="caution">
    <text evidence="1">The sequence shown here is derived from an EMBL/GenBank/DDBJ whole genome shotgun (WGS) entry which is preliminary data.</text>
</comment>
<protein>
    <submittedName>
        <fullName evidence="1">Uncharacterized protein</fullName>
    </submittedName>
</protein>
<evidence type="ECO:0000313" key="1">
    <source>
        <dbReference type="EMBL" id="TEB23642.1"/>
    </source>
</evidence>
<dbReference type="Proteomes" id="UP000298030">
    <property type="component" value="Unassembled WGS sequence"/>
</dbReference>